<name>A0A2I0K1K0_PUNGR</name>
<dbReference type="EMBL" id="PGOL01000992">
    <property type="protein sequence ID" value="PKI61990.1"/>
    <property type="molecule type" value="Genomic_DNA"/>
</dbReference>
<organism evidence="2 3">
    <name type="scientific">Punica granatum</name>
    <name type="common">Pomegranate</name>
    <dbReference type="NCBI Taxonomy" id="22663"/>
    <lineage>
        <taxon>Eukaryota</taxon>
        <taxon>Viridiplantae</taxon>
        <taxon>Streptophyta</taxon>
        <taxon>Embryophyta</taxon>
        <taxon>Tracheophyta</taxon>
        <taxon>Spermatophyta</taxon>
        <taxon>Magnoliopsida</taxon>
        <taxon>eudicotyledons</taxon>
        <taxon>Gunneridae</taxon>
        <taxon>Pentapetalae</taxon>
        <taxon>rosids</taxon>
        <taxon>malvids</taxon>
        <taxon>Myrtales</taxon>
        <taxon>Lythraceae</taxon>
        <taxon>Punica</taxon>
    </lineage>
</organism>
<evidence type="ECO:0000313" key="2">
    <source>
        <dbReference type="EMBL" id="PKI61990.1"/>
    </source>
</evidence>
<evidence type="ECO:0000256" key="1">
    <source>
        <dbReference type="SAM" id="MobiDB-lite"/>
    </source>
</evidence>
<feature type="compositionally biased region" description="Basic and acidic residues" evidence="1">
    <location>
        <begin position="117"/>
        <end position="128"/>
    </location>
</feature>
<comment type="caution">
    <text evidence="2">The sequence shown here is derived from an EMBL/GenBank/DDBJ whole genome shotgun (WGS) entry which is preliminary data.</text>
</comment>
<sequence length="176" mass="18838">MGGDGEGIGSDGCKKDLKFVVEGRGKPLGAAGFGFEPRLIAAKPQLGDLAEILGLTCGMCSPNVSRCSGTAVISVFHECAPKVRREAFVTTETSLGKPRRVLKGPFSGAVYSSVDRAPPEPRQKRRLEPVGQNRVLTATNASRQTFGARFDKRRSQWSPNTSENLGTTKRAPFADS</sequence>
<evidence type="ECO:0000313" key="3">
    <source>
        <dbReference type="Proteomes" id="UP000233551"/>
    </source>
</evidence>
<reference evidence="2 3" key="1">
    <citation type="submission" date="2017-11" db="EMBL/GenBank/DDBJ databases">
        <title>De-novo sequencing of pomegranate (Punica granatum L.) genome.</title>
        <authorList>
            <person name="Akparov Z."/>
            <person name="Amiraslanov A."/>
            <person name="Hajiyeva S."/>
            <person name="Abbasov M."/>
            <person name="Kaur K."/>
            <person name="Hamwieh A."/>
            <person name="Solovyev V."/>
            <person name="Salamov A."/>
            <person name="Braich B."/>
            <person name="Kosarev P."/>
            <person name="Mahmoud A."/>
            <person name="Hajiyev E."/>
            <person name="Babayeva S."/>
            <person name="Izzatullayeva V."/>
            <person name="Mammadov A."/>
            <person name="Mammadov A."/>
            <person name="Sharifova S."/>
            <person name="Ojaghi J."/>
            <person name="Eynullazada K."/>
            <person name="Bayramov B."/>
            <person name="Abdulazimova A."/>
            <person name="Shahmuradov I."/>
        </authorList>
    </citation>
    <scope>NUCLEOTIDE SEQUENCE [LARGE SCALE GENOMIC DNA]</scope>
    <source>
        <strain evidence="3">cv. AG2017</strain>
        <tissue evidence="2">Leaf</tissue>
    </source>
</reference>
<feature type="compositionally biased region" description="Polar residues" evidence="1">
    <location>
        <begin position="156"/>
        <end position="167"/>
    </location>
</feature>
<dbReference type="AlphaFoldDB" id="A0A2I0K1K0"/>
<proteinExistence type="predicted"/>
<keyword evidence="3" id="KW-1185">Reference proteome</keyword>
<feature type="region of interest" description="Disordered" evidence="1">
    <location>
        <begin position="112"/>
        <end position="176"/>
    </location>
</feature>
<accession>A0A2I0K1K0</accession>
<protein>
    <submittedName>
        <fullName evidence="2">Uncharacterized protein</fullName>
    </submittedName>
</protein>
<feature type="compositionally biased region" description="Polar residues" evidence="1">
    <location>
        <begin position="134"/>
        <end position="145"/>
    </location>
</feature>
<dbReference type="Proteomes" id="UP000233551">
    <property type="component" value="Unassembled WGS sequence"/>
</dbReference>
<gene>
    <name evidence="2" type="ORF">CRG98_017622</name>
</gene>